<dbReference type="InterPro" id="IPR000182">
    <property type="entry name" value="GNAT_dom"/>
</dbReference>
<dbReference type="PANTHER" id="PTHR43617">
    <property type="entry name" value="L-AMINO ACID N-ACETYLTRANSFERASE"/>
    <property type="match status" value="1"/>
</dbReference>
<gene>
    <name evidence="2" type="ORF">H9863_00940</name>
</gene>
<dbReference type="Gene3D" id="3.40.630.30">
    <property type="match status" value="1"/>
</dbReference>
<dbReference type="Pfam" id="PF00583">
    <property type="entry name" value="Acetyltransf_1"/>
    <property type="match status" value="1"/>
</dbReference>
<dbReference type="InterPro" id="IPR016181">
    <property type="entry name" value="Acyl_CoA_acyltransferase"/>
</dbReference>
<dbReference type="AlphaFoldDB" id="A0A9D1UYC6"/>
<comment type="caution">
    <text evidence="2">The sequence shown here is derived from an EMBL/GenBank/DDBJ whole genome shotgun (WGS) entry which is preliminary data.</text>
</comment>
<dbReference type="PANTHER" id="PTHR43617:SF38">
    <property type="entry name" value="N-ACETYLTRANSFERASE DOMAIN-CONTAINING PROTEIN"/>
    <property type="match status" value="1"/>
</dbReference>
<dbReference type="CDD" id="cd04301">
    <property type="entry name" value="NAT_SF"/>
    <property type="match status" value="1"/>
</dbReference>
<accession>A0A9D1UYC6</accession>
<dbReference type="Proteomes" id="UP000824202">
    <property type="component" value="Unassembled WGS sequence"/>
</dbReference>
<name>A0A9D1UYC6_9BACT</name>
<protein>
    <submittedName>
        <fullName evidence="2">N-acetyltransferase</fullName>
    </submittedName>
</protein>
<proteinExistence type="predicted"/>
<evidence type="ECO:0000259" key="1">
    <source>
        <dbReference type="PROSITE" id="PS51186"/>
    </source>
</evidence>
<feature type="domain" description="N-acetyltransferase" evidence="1">
    <location>
        <begin position="3"/>
        <end position="164"/>
    </location>
</feature>
<reference evidence="2" key="1">
    <citation type="journal article" date="2021" name="PeerJ">
        <title>Extensive microbial diversity within the chicken gut microbiome revealed by metagenomics and culture.</title>
        <authorList>
            <person name="Gilroy R."/>
            <person name="Ravi A."/>
            <person name="Getino M."/>
            <person name="Pursley I."/>
            <person name="Horton D.L."/>
            <person name="Alikhan N.F."/>
            <person name="Baker D."/>
            <person name="Gharbi K."/>
            <person name="Hall N."/>
            <person name="Watson M."/>
            <person name="Adriaenssens E.M."/>
            <person name="Foster-Nyarko E."/>
            <person name="Jarju S."/>
            <person name="Secka A."/>
            <person name="Antonio M."/>
            <person name="Oren A."/>
            <person name="Chaudhuri R.R."/>
            <person name="La Ragione R."/>
            <person name="Hildebrand F."/>
            <person name="Pallen M.J."/>
        </authorList>
    </citation>
    <scope>NUCLEOTIDE SEQUENCE</scope>
    <source>
        <strain evidence="2">23274</strain>
    </source>
</reference>
<evidence type="ECO:0000313" key="2">
    <source>
        <dbReference type="EMBL" id="HIX02670.1"/>
    </source>
</evidence>
<sequence>MQIELRPEQEGDYRETEFLVREAFWNHYSPACNEHYLLHVMRECPDFVKGLDYVAVCDGRIVGNVVYMKSHILTDQGERQEVLSLGPIAVLPGYQGKGIGRMLIERTRELARGIGSRAIFLCGDPDYYTRTGFVPAEQFGIRTSEDNYFIALHAFELYEGALATSSGRYYESPAYYVDERAATEFDKAFPPKPIFQDTPTQRRFLEIAAMQRKRIVEEKP</sequence>
<dbReference type="InterPro" id="IPR050276">
    <property type="entry name" value="MshD_Acetyltransferase"/>
</dbReference>
<dbReference type="GO" id="GO:0016747">
    <property type="term" value="F:acyltransferase activity, transferring groups other than amino-acyl groups"/>
    <property type="evidence" value="ECO:0007669"/>
    <property type="project" value="InterPro"/>
</dbReference>
<dbReference type="EMBL" id="DXFT01000018">
    <property type="protein sequence ID" value="HIX02670.1"/>
    <property type="molecule type" value="Genomic_DNA"/>
</dbReference>
<reference evidence="2" key="2">
    <citation type="submission" date="2021-04" db="EMBL/GenBank/DDBJ databases">
        <authorList>
            <person name="Gilroy R."/>
        </authorList>
    </citation>
    <scope>NUCLEOTIDE SEQUENCE</scope>
    <source>
        <strain evidence="2">23274</strain>
    </source>
</reference>
<organism evidence="2 3">
    <name type="scientific">Candidatus Odoribacter faecigallinarum</name>
    <dbReference type="NCBI Taxonomy" id="2838706"/>
    <lineage>
        <taxon>Bacteria</taxon>
        <taxon>Pseudomonadati</taxon>
        <taxon>Bacteroidota</taxon>
        <taxon>Bacteroidia</taxon>
        <taxon>Bacteroidales</taxon>
        <taxon>Odoribacteraceae</taxon>
        <taxon>Odoribacter</taxon>
    </lineage>
</organism>
<dbReference type="PROSITE" id="PS51186">
    <property type="entry name" value="GNAT"/>
    <property type="match status" value="1"/>
</dbReference>
<dbReference type="SUPFAM" id="SSF55729">
    <property type="entry name" value="Acyl-CoA N-acyltransferases (Nat)"/>
    <property type="match status" value="1"/>
</dbReference>
<evidence type="ECO:0000313" key="3">
    <source>
        <dbReference type="Proteomes" id="UP000824202"/>
    </source>
</evidence>